<proteinExistence type="predicted"/>
<sequence length="268" mass="31388">SERILGECIADQRSQVVYCYQIYLYVNLDFKMIQILPNELHIQILAYIIAEINLEKFCNLRTVCNKWNTFIPLIMSEVVVSKLKSNLKFGLADCSYKTVISKNLLPTYSDSAKTFTFLFDQTEDINISDIFWFNQEKPNEYAIKFIASVEKECLFVSFKLGVKFNGLFSPEIMNDDIYKCQLDHKSNMCFKRKVKVDEESNSISHLRIYSLTIAAWKLYYILDCLDLNCKLTDLKNGFQYSEETFDYLDDDDLSDLPDIARRRHCTIN</sequence>
<name>A0ABN7VQ23_GIGMA</name>
<reference evidence="1 2" key="1">
    <citation type="submission" date="2021-06" db="EMBL/GenBank/DDBJ databases">
        <authorList>
            <person name="Kallberg Y."/>
            <person name="Tangrot J."/>
            <person name="Rosling A."/>
        </authorList>
    </citation>
    <scope>NUCLEOTIDE SEQUENCE [LARGE SCALE GENOMIC DNA]</scope>
    <source>
        <strain evidence="1 2">120-4 pot B 10/14</strain>
    </source>
</reference>
<keyword evidence="2" id="KW-1185">Reference proteome</keyword>
<dbReference type="Proteomes" id="UP000789901">
    <property type="component" value="Unassembled WGS sequence"/>
</dbReference>
<accession>A0ABN7VQ23</accession>
<evidence type="ECO:0000313" key="2">
    <source>
        <dbReference type="Proteomes" id="UP000789901"/>
    </source>
</evidence>
<organism evidence="1 2">
    <name type="scientific">Gigaspora margarita</name>
    <dbReference type="NCBI Taxonomy" id="4874"/>
    <lineage>
        <taxon>Eukaryota</taxon>
        <taxon>Fungi</taxon>
        <taxon>Fungi incertae sedis</taxon>
        <taxon>Mucoromycota</taxon>
        <taxon>Glomeromycotina</taxon>
        <taxon>Glomeromycetes</taxon>
        <taxon>Diversisporales</taxon>
        <taxon>Gigasporaceae</taxon>
        <taxon>Gigaspora</taxon>
    </lineage>
</organism>
<comment type="caution">
    <text evidence="1">The sequence shown here is derived from an EMBL/GenBank/DDBJ whole genome shotgun (WGS) entry which is preliminary data.</text>
</comment>
<dbReference type="EMBL" id="CAJVQB010019562">
    <property type="protein sequence ID" value="CAG8791577.1"/>
    <property type="molecule type" value="Genomic_DNA"/>
</dbReference>
<gene>
    <name evidence="1" type="ORF">GMARGA_LOCUS21316</name>
</gene>
<protein>
    <submittedName>
        <fullName evidence="1">1575_t:CDS:1</fullName>
    </submittedName>
</protein>
<feature type="non-terminal residue" evidence="1">
    <location>
        <position position="1"/>
    </location>
</feature>
<evidence type="ECO:0000313" key="1">
    <source>
        <dbReference type="EMBL" id="CAG8791577.1"/>
    </source>
</evidence>